<dbReference type="EMBL" id="CP023483">
    <property type="protein sequence ID" value="ATF25875.1"/>
    <property type="molecule type" value="Genomic_DNA"/>
</dbReference>
<dbReference type="AlphaFoldDB" id="A0A1D2L3L7"/>
<accession>A0A1D2L3L7</accession>
<gene>
    <name evidence="1" type="ORF">CNY62_05380</name>
</gene>
<evidence type="ECO:0000313" key="1">
    <source>
        <dbReference type="EMBL" id="ATF25875.1"/>
    </source>
</evidence>
<proteinExistence type="predicted"/>
<sequence>MFFRKPKIKYMSTLDGTNDSIILTVKHGRGVLRQEPMQQYETESHVTFSIKGQKVYSAIDESYGSPTYEKLIRRHYSTTEQVILTEALAEYRKAMMQENTTFSELLEANEMLFCLLESGNYRVSLKKIYPTYGETHVFSHFSTEKILKASVELYYEWLDNDSVYMDSCVRFMLPTQGKELIAEKTLEDYRKKAFLGRGVVFGYIGFLGCLLDGHHKATVAYERQQALECLVIEKLEQKKVIEPITPEKLVEEVFFNGRTAQLPTVEDYCYIRYLMEEQSITTHEKMLLLCEQVIEEQVVLQEGQLGCLFSYCQVFAERELPRLYQLSKKYQYKDIRYSYFEKLSSVGNSEQIDEIMLDYLIYDEYDNLAVTKICDEYFARVL</sequence>
<dbReference type="OrthoDB" id="1884491at2"/>
<protein>
    <submittedName>
        <fullName evidence="1">Uncharacterized protein</fullName>
    </submittedName>
</protein>
<reference evidence="1 2" key="1">
    <citation type="submission" date="2017-09" db="EMBL/GenBank/DDBJ databases">
        <title>Complete Genome Sequences of Two Strains of the Meat Spoilage Bacterium Brochothrix thermosphacta Isolated from Ground Chicken.</title>
        <authorList>
            <person name="Paoli G.C."/>
            <person name="Wijey C."/>
            <person name="Chen C.-Y."/>
            <person name="Nguyen L."/>
            <person name="Yan X."/>
            <person name="Irwin P.L."/>
        </authorList>
    </citation>
    <scope>NUCLEOTIDE SEQUENCE [LARGE SCALE GENOMIC DNA]</scope>
    <source>
        <strain evidence="1 2">BI</strain>
    </source>
</reference>
<keyword evidence="2" id="KW-1185">Reference proteome</keyword>
<evidence type="ECO:0000313" key="2">
    <source>
        <dbReference type="Proteomes" id="UP000243591"/>
    </source>
</evidence>
<name>A0A1D2L3L7_BROTH</name>
<dbReference type="Proteomes" id="UP000243591">
    <property type="component" value="Chromosome"/>
</dbReference>
<dbReference type="RefSeq" id="WP_069126458.1">
    <property type="nucleotide sequence ID" value="NZ_CP023483.1"/>
</dbReference>
<organism evidence="1 2">
    <name type="scientific">Brochothrix thermosphacta</name>
    <name type="common">Microbacterium thermosphactum</name>
    <dbReference type="NCBI Taxonomy" id="2756"/>
    <lineage>
        <taxon>Bacteria</taxon>
        <taxon>Bacillati</taxon>
        <taxon>Bacillota</taxon>
        <taxon>Bacilli</taxon>
        <taxon>Bacillales</taxon>
        <taxon>Listeriaceae</taxon>
        <taxon>Brochothrix</taxon>
    </lineage>
</organism>
<dbReference type="KEGG" id="bths:CNY62_05380"/>